<reference evidence="2 3" key="1">
    <citation type="journal article" date="2019" name="J. Gen. Appl. Microbiol.">
        <title>Aerobic degradation of cis-dichloroethene by the marine bacterium Marinobacter salsuginis strain 5N-3.</title>
        <authorList>
            <person name="Inoue Y."/>
            <person name="Fukunaga Y."/>
            <person name="Katsumata H."/>
            <person name="Ohji S."/>
            <person name="Hosoyama A."/>
            <person name="Mori K."/>
            <person name="Ando K."/>
        </authorList>
    </citation>
    <scope>NUCLEOTIDE SEQUENCE [LARGE SCALE GENOMIC DNA]</scope>
    <source>
        <strain evidence="2 3">5N-3</strain>
    </source>
</reference>
<evidence type="ECO:0000313" key="2">
    <source>
        <dbReference type="EMBL" id="GBO83786.1"/>
    </source>
</evidence>
<feature type="transmembrane region" description="Helical" evidence="1">
    <location>
        <begin position="46"/>
        <end position="67"/>
    </location>
</feature>
<proteinExistence type="predicted"/>
<organism evidence="2 3">
    <name type="scientific">Marinobacter salsuginis</name>
    <dbReference type="NCBI Taxonomy" id="418719"/>
    <lineage>
        <taxon>Bacteria</taxon>
        <taxon>Pseudomonadati</taxon>
        <taxon>Pseudomonadota</taxon>
        <taxon>Gammaproteobacteria</taxon>
        <taxon>Pseudomonadales</taxon>
        <taxon>Marinobacteraceae</taxon>
        <taxon>Marinobacter</taxon>
    </lineage>
</organism>
<evidence type="ECO:0000313" key="3">
    <source>
        <dbReference type="Proteomes" id="UP000340077"/>
    </source>
</evidence>
<comment type="caution">
    <text evidence="2">The sequence shown here is derived from an EMBL/GenBank/DDBJ whole genome shotgun (WGS) entry which is preliminary data.</text>
</comment>
<keyword evidence="1" id="KW-0812">Transmembrane</keyword>
<gene>
    <name evidence="2" type="ORF">MS5N3_12370</name>
</gene>
<sequence>MPKQKDNHRIKRFLSLSALILLTPWLLIGGLVTAETLNEGAMDNGSLQVALIVIIGVVFGALVFRVIPSWKARRSNR</sequence>
<dbReference type="RefSeq" id="WP_069181894.1">
    <property type="nucleotide sequence ID" value="NZ_BGZH01000001.1"/>
</dbReference>
<name>A0A5M3PM03_9GAMM</name>
<dbReference type="AlphaFoldDB" id="A0A5M3PM03"/>
<feature type="transmembrane region" description="Helical" evidence="1">
    <location>
        <begin position="12"/>
        <end position="34"/>
    </location>
</feature>
<protein>
    <submittedName>
        <fullName evidence="2">Uncharacterized protein</fullName>
    </submittedName>
</protein>
<dbReference type="Proteomes" id="UP000340077">
    <property type="component" value="Unassembled WGS sequence"/>
</dbReference>
<keyword evidence="3" id="KW-1185">Reference proteome</keyword>
<keyword evidence="1" id="KW-1133">Transmembrane helix</keyword>
<accession>A0A5M3PM03</accession>
<evidence type="ECO:0000256" key="1">
    <source>
        <dbReference type="SAM" id="Phobius"/>
    </source>
</evidence>
<keyword evidence="1" id="KW-0472">Membrane</keyword>
<dbReference type="EMBL" id="BGZH01000001">
    <property type="protein sequence ID" value="GBO83786.1"/>
    <property type="molecule type" value="Genomic_DNA"/>
</dbReference>